<dbReference type="InterPro" id="IPR012337">
    <property type="entry name" value="RNaseH-like_sf"/>
</dbReference>
<dbReference type="CDD" id="cd09279">
    <property type="entry name" value="RNase_HI_like"/>
    <property type="match status" value="1"/>
</dbReference>
<feature type="domain" description="RNase H type-1" evidence="1">
    <location>
        <begin position="1"/>
        <end position="133"/>
    </location>
</feature>
<organism evidence="2">
    <name type="scientific">marine metagenome</name>
    <dbReference type="NCBI Taxonomy" id="408172"/>
    <lineage>
        <taxon>unclassified sequences</taxon>
        <taxon>metagenomes</taxon>
        <taxon>ecological metagenomes</taxon>
    </lineage>
</organism>
<dbReference type="PANTHER" id="PTHR46387:SF2">
    <property type="entry name" value="RIBONUCLEASE HI"/>
    <property type="match status" value="1"/>
</dbReference>
<protein>
    <recommendedName>
        <fullName evidence="1">RNase H type-1 domain-containing protein</fullName>
    </recommendedName>
</protein>
<accession>A0A381SSU7</accession>
<dbReference type="Gene3D" id="3.30.420.10">
    <property type="entry name" value="Ribonuclease H-like superfamily/Ribonuclease H"/>
    <property type="match status" value="1"/>
</dbReference>
<dbReference type="GO" id="GO:0003676">
    <property type="term" value="F:nucleic acid binding"/>
    <property type="evidence" value="ECO:0007669"/>
    <property type="project" value="InterPro"/>
</dbReference>
<proteinExistence type="predicted"/>
<dbReference type="GO" id="GO:0004523">
    <property type="term" value="F:RNA-DNA hybrid ribonuclease activity"/>
    <property type="evidence" value="ECO:0007669"/>
    <property type="project" value="InterPro"/>
</dbReference>
<evidence type="ECO:0000313" key="2">
    <source>
        <dbReference type="EMBL" id="SVA07102.1"/>
    </source>
</evidence>
<name>A0A381SSU7_9ZZZZ</name>
<gene>
    <name evidence="2" type="ORF">METZ01_LOCUS59956</name>
</gene>
<dbReference type="InterPro" id="IPR036397">
    <property type="entry name" value="RNaseH_sf"/>
</dbReference>
<dbReference type="EMBL" id="UINC01003526">
    <property type="protein sequence ID" value="SVA07102.1"/>
    <property type="molecule type" value="Genomic_DNA"/>
</dbReference>
<dbReference type="PANTHER" id="PTHR46387">
    <property type="entry name" value="POLYNUCLEOTIDYL TRANSFERASE, RIBONUCLEASE H-LIKE SUPERFAMILY PROTEIN"/>
    <property type="match status" value="1"/>
</dbReference>
<dbReference type="SUPFAM" id="SSF53098">
    <property type="entry name" value="Ribonuclease H-like"/>
    <property type="match status" value="1"/>
</dbReference>
<sequence length="136" mass="15204">MVVAYIDGGSRGNPGLAGYGVCIEHPDGTLCDELYESVGVATNNVAEYRGLLAALRYFLSHEYRDAIIRSDSQLLVRQMRGEYRVRHSGLRLLYKEACELVDQLGQINFEHVPREMNVNADRLANLAMDQAEAITD</sequence>
<dbReference type="PROSITE" id="PS50879">
    <property type="entry name" value="RNASE_H_1"/>
    <property type="match status" value="1"/>
</dbReference>
<dbReference type="Pfam" id="PF13456">
    <property type="entry name" value="RVT_3"/>
    <property type="match status" value="1"/>
</dbReference>
<evidence type="ECO:0000259" key="1">
    <source>
        <dbReference type="PROSITE" id="PS50879"/>
    </source>
</evidence>
<dbReference type="InterPro" id="IPR002156">
    <property type="entry name" value="RNaseH_domain"/>
</dbReference>
<dbReference type="AlphaFoldDB" id="A0A381SSU7"/>
<reference evidence="2" key="1">
    <citation type="submission" date="2018-05" db="EMBL/GenBank/DDBJ databases">
        <authorList>
            <person name="Lanie J.A."/>
            <person name="Ng W.-L."/>
            <person name="Kazmierczak K.M."/>
            <person name="Andrzejewski T.M."/>
            <person name="Davidsen T.M."/>
            <person name="Wayne K.J."/>
            <person name="Tettelin H."/>
            <person name="Glass J.I."/>
            <person name="Rusch D."/>
            <person name="Podicherti R."/>
            <person name="Tsui H.-C.T."/>
            <person name="Winkler M.E."/>
        </authorList>
    </citation>
    <scope>NUCLEOTIDE SEQUENCE</scope>
</reference>